<feature type="compositionally biased region" description="Pro residues" evidence="1">
    <location>
        <begin position="30"/>
        <end position="69"/>
    </location>
</feature>
<proteinExistence type="predicted"/>
<feature type="region of interest" description="Disordered" evidence="1">
    <location>
        <begin position="26"/>
        <end position="138"/>
    </location>
</feature>
<keyword evidence="2" id="KW-1185">Reference proteome</keyword>
<gene>
    <name evidence="3" type="primary">LOC105036509</name>
</gene>
<feature type="compositionally biased region" description="Basic and acidic residues" evidence="1">
    <location>
        <begin position="129"/>
        <end position="138"/>
    </location>
</feature>
<evidence type="ECO:0000256" key="1">
    <source>
        <dbReference type="SAM" id="MobiDB-lite"/>
    </source>
</evidence>
<dbReference type="InParanoid" id="A0A6I9QJ78"/>
<dbReference type="RefSeq" id="XP_010910575.1">
    <property type="nucleotide sequence ID" value="XM_010912273.1"/>
</dbReference>
<protein>
    <submittedName>
        <fullName evidence="3">Proline-rich receptor-like protein kinase PERK2</fullName>
    </submittedName>
</protein>
<evidence type="ECO:0000313" key="3">
    <source>
        <dbReference type="RefSeq" id="XP_010910575.1"/>
    </source>
</evidence>
<evidence type="ECO:0000313" key="2">
    <source>
        <dbReference type="Proteomes" id="UP000504607"/>
    </source>
</evidence>
<organism evidence="2 3">
    <name type="scientific">Elaeis guineensis var. tenera</name>
    <name type="common">Oil palm</name>
    <dbReference type="NCBI Taxonomy" id="51953"/>
    <lineage>
        <taxon>Eukaryota</taxon>
        <taxon>Viridiplantae</taxon>
        <taxon>Streptophyta</taxon>
        <taxon>Embryophyta</taxon>
        <taxon>Tracheophyta</taxon>
        <taxon>Spermatophyta</taxon>
        <taxon>Magnoliopsida</taxon>
        <taxon>Liliopsida</taxon>
        <taxon>Arecaceae</taxon>
        <taxon>Arecoideae</taxon>
        <taxon>Cocoseae</taxon>
        <taxon>Elaeidinae</taxon>
        <taxon>Elaeis</taxon>
    </lineage>
</organism>
<dbReference type="AlphaFoldDB" id="A0A6I9QJ78"/>
<feature type="compositionally biased region" description="Polar residues" evidence="1">
    <location>
        <begin position="103"/>
        <end position="115"/>
    </location>
</feature>
<sequence>MLGVSGDKEKPWPPPHHLLALRPHLHLPRPLLPPPSPPLLFPRNPNPNPSLKPCPPSLPSSLGPSPPRHWPTLARPTLAMASPVGSTSSAPLPPPTAGGGLDASTTRPLASSICNGGQGKDGPGEDLDDRLSRSESGT</sequence>
<accession>A0A6I9QJ78</accession>
<name>A0A6I9QJ78_ELAGV</name>
<reference evidence="3" key="1">
    <citation type="submission" date="2025-08" db="UniProtKB">
        <authorList>
            <consortium name="RefSeq"/>
        </authorList>
    </citation>
    <scope>IDENTIFICATION</scope>
</reference>
<dbReference type="Proteomes" id="UP000504607">
    <property type="component" value="Unplaced"/>
</dbReference>